<comment type="caution">
    <text evidence="1">The sequence shown here is derived from an EMBL/GenBank/DDBJ whole genome shotgun (WGS) entry which is preliminary data.</text>
</comment>
<evidence type="ECO:0000313" key="2">
    <source>
        <dbReference type="Proteomes" id="UP001465976"/>
    </source>
</evidence>
<keyword evidence="1" id="KW-0378">Hydrolase</keyword>
<dbReference type="Proteomes" id="UP001465976">
    <property type="component" value="Unassembled WGS sequence"/>
</dbReference>
<name>A0ABR3ESW7_9AGAR</name>
<sequence>MSLFAPERKYGKEEVCGNPCTAKGMERKVELEDVKTGKERTVTMVREQIGSFQACSRVVELALVKDAMRKLDCSLNVVYQSSRLNTFPTWKVLS</sequence>
<protein>
    <submittedName>
        <fullName evidence="1">Guanosine-diphosphatase</fullName>
        <ecNumber evidence="1">3.6.1.42</ecNumber>
    </submittedName>
</protein>
<dbReference type="GO" id="GO:0004382">
    <property type="term" value="F:GDP phosphatase activity"/>
    <property type="evidence" value="ECO:0007669"/>
    <property type="project" value="UniProtKB-EC"/>
</dbReference>
<keyword evidence="2" id="KW-1185">Reference proteome</keyword>
<accession>A0ABR3ESW7</accession>
<evidence type="ECO:0000313" key="1">
    <source>
        <dbReference type="EMBL" id="KAL0566003.1"/>
    </source>
</evidence>
<proteinExistence type="predicted"/>
<dbReference type="EC" id="3.6.1.42" evidence="1"/>
<reference evidence="1 2" key="1">
    <citation type="submission" date="2024-02" db="EMBL/GenBank/DDBJ databases">
        <title>A draft genome for the cacao thread blight pathogen Marasmius crinis-equi.</title>
        <authorList>
            <person name="Cohen S.P."/>
            <person name="Baruah I.K."/>
            <person name="Amoako-Attah I."/>
            <person name="Bukari Y."/>
            <person name="Meinhardt L.W."/>
            <person name="Bailey B.A."/>
        </authorList>
    </citation>
    <scope>NUCLEOTIDE SEQUENCE [LARGE SCALE GENOMIC DNA]</scope>
    <source>
        <strain evidence="1 2">GH-76</strain>
    </source>
</reference>
<organism evidence="1 2">
    <name type="scientific">Marasmius crinis-equi</name>
    <dbReference type="NCBI Taxonomy" id="585013"/>
    <lineage>
        <taxon>Eukaryota</taxon>
        <taxon>Fungi</taxon>
        <taxon>Dikarya</taxon>
        <taxon>Basidiomycota</taxon>
        <taxon>Agaricomycotina</taxon>
        <taxon>Agaricomycetes</taxon>
        <taxon>Agaricomycetidae</taxon>
        <taxon>Agaricales</taxon>
        <taxon>Marasmiineae</taxon>
        <taxon>Marasmiaceae</taxon>
        <taxon>Marasmius</taxon>
    </lineage>
</organism>
<dbReference type="Gene3D" id="3.30.420.150">
    <property type="entry name" value="Exopolyphosphatase. Domain 2"/>
    <property type="match status" value="1"/>
</dbReference>
<gene>
    <name evidence="1" type="primary">GDA1_5</name>
    <name evidence="1" type="ORF">V5O48_016014</name>
</gene>
<dbReference type="EMBL" id="JBAHYK010002046">
    <property type="protein sequence ID" value="KAL0566003.1"/>
    <property type="molecule type" value="Genomic_DNA"/>
</dbReference>